<sequence>MITQPAGPPAAVTLSPEPEQHGTTVDSLVRAANVPRPPPDVNDDIGGITDGIVDEWGRQSFPASDPPANW</sequence>
<protein>
    <submittedName>
        <fullName evidence="2">Uncharacterized protein</fullName>
    </submittedName>
</protein>
<evidence type="ECO:0000313" key="3">
    <source>
        <dbReference type="Proteomes" id="UP000638560"/>
    </source>
</evidence>
<proteinExistence type="predicted"/>
<keyword evidence="3" id="KW-1185">Reference proteome</keyword>
<reference evidence="2 3" key="1">
    <citation type="submission" date="2020-11" db="EMBL/GenBank/DDBJ databases">
        <title>A novel isolate from a Black sea contaminated sediment with potential to produce alkanes: Plantactinospora alkalitolerans sp. nov.</title>
        <authorList>
            <person name="Carro L."/>
            <person name="Veyisoglu A."/>
            <person name="Guven K."/>
            <person name="Schumann P."/>
            <person name="Klenk H.-P."/>
            <person name="Sahin N."/>
        </authorList>
    </citation>
    <scope>NUCLEOTIDE SEQUENCE [LARGE SCALE GENOMIC DNA]</scope>
    <source>
        <strain evidence="2 3">S1510</strain>
    </source>
</reference>
<comment type="caution">
    <text evidence="2">The sequence shown here is derived from an EMBL/GenBank/DDBJ whole genome shotgun (WGS) entry which is preliminary data.</text>
</comment>
<evidence type="ECO:0000256" key="1">
    <source>
        <dbReference type="SAM" id="MobiDB-lite"/>
    </source>
</evidence>
<evidence type="ECO:0000313" key="2">
    <source>
        <dbReference type="EMBL" id="MBF9128396.1"/>
    </source>
</evidence>
<dbReference type="RefSeq" id="WP_196200051.1">
    <property type="nucleotide sequence ID" value="NZ_JADPUN010000075.1"/>
</dbReference>
<dbReference type="Proteomes" id="UP000638560">
    <property type="component" value="Unassembled WGS sequence"/>
</dbReference>
<feature type="region of interest" description="Disordered" evidence="1">
    <location>
        <begin position="1"/>
        <end position="52"/>
    </location>
</feature>
<accession>A0ABS0GQC8</accession>
<dbReference type="EMBL" id="JADPUN010000075">
    <property type="protein sequence ID" value="MBF9128396.1"/>
    <property type="molecule type" value="Genomic_DNA"/>
</dbReference>
<gene>
    <name evidence="2" type="ORF">I0C86_05235</name>
</gene>
<name>A0ABS0GQC8_9ACTN</name>
<organism evidence="2 3">
    <name type="scientific">Plantactinospora alkalitolerans</name>
    <dbReference type="NCBI Taxonomy" id="2789879"/>
    <lineage>
        <taxon>Bacteria</taxon>
        <taxon>Bacillati</taxon>
        <taxon>Actinomycetota</taxon>
        <taxon>Actinomycetes</taxon>
        <taxon>Micromonosporales</taxon>
        <taxon>Micromonosporaceae</taxon>
        <taxon>Plantactinospora</taxon>
    </lineage>
</organism>